<organism evidence="1 2">
    <name type="scientific">Caenorhabditis tropicalis</name>
    <dbReference type="NCBI Taxonomy" id="1561998"/>
    <lineage>
        <taxon>Eukaryota</taxon>
        <taxon>Metazoa</taxon>
        <taxon>Ecdysozoa</taxon>
        <taxon>Nematoda</taxon>
        <taxon>Chromadorea</taxon>
        <taxon>Rhabditida</taxon>
        <taxon>Rhabditina</taxon>
        <taxon>Rhabditomorpha</taxon>
        <taxon>Rhabditoidea</taxon>
        <taxon>Rhabditidae</taxon>
        <taxon>Peloderinae</taxon>
        <taxon>Caenorhabditis</taxon>
    </lineage>
</organism>
<name>A0A1I7TH23_9PELO</name>
<evidence type="ECO:0000313" key="2">
    <source>
        <dbReference type="WBParaSite" id="Csp11.Scaffold612.g5860.t1"/>
    </source>
</evidence>
<reference evidence="2" key="1">
    <citation type="submission" date="2016-11" db="UniProtKB">
        <authorList>
            <consortium name="WormBaseParasite"/>
        </authorList>
    </citation>
    <scope>IDENTIFICATION</scope>
</reference>
<accession>A0A1I7TH23</accession>
<sequence>MDRIYNETEARLLFELVAAVHNSEPRFCLERSFKNPATRPRLINQFFVRCDYLNSDCTFALCKFPFILSDP</sequence>
<dbReference type="WBParaSite" id="Csp11.Scaffold612.g5860.t1">
    <property type="protein sequence ID" value="Csp11.Scaffold612.g5860.t1"/>
    <property type="gene ID" value="Csp11.Scaffold612.g5860"/>
</dbReference>
<proteinExistence type="predicted"/>
<dbReference type="AlphaFoldDB" id="A0A1I7TH23"/>
<evidence type="ECO:0000313" key="1">
    <source>
        <dbReference type="Proteomes" id="UP000095282"/>
    </source>
</evidence>
<keyword evidence="1" id="KW-1185">Reference proteome</keyword>
<dbReference type="STRING" id="1561998.A0A1I7TH23"/>
<protein>
    <submittedName>
        <fullName evidence="2">NR LBD domain-containing protein</fullName>
    </submittedName>
</protein>
<dbReference type="Proteomes" id="UP000095282">
    <property type="component" value="Unplaced"/>
</dbReference>